<feature type="signal peptide" evidence="3">
    <location>
        <begin position="1"/>
        <end position="33"/>
    </location>
</feature>
<keyword evidence="6" id="KW-1185">Reference proteome</keyword>
<evidence type="ECO:0000256" key="2">
    <source>
        <dbReference type="SAM" id="MobiDB-lite"/>
    </source>
</evidence>
<evidence type="ECO:0000256" key="3">
    <source>
        <dbReference type="SAM" id="SignalP"/>
    </source>
</evidence>
<dbReference type="CDD" id="cd07185">
    <property type="entry name" value="OmpA_C-like"/>
    <property type="match status" value="1"/>
</dbReference>
<name>A0ABN0UC43_9ACTN</name>
<comment type="caution">
    <text evidence="5">The sequence shown here is derived from an EMBL/GenBank/DDBJ whole genome shotgun (WGS) entry which is preliminary data.</text>
</comment>
<proteinExistence type="predicted"/>
<evidence type="ECO:0000313" key="5">
    <source>
        <dbReference type="EMBL" id="GAA0245682.1"/>
    </source>
</evidence>
<reference evidence="5 6" key="1">
    <citation type="journal article" date="2019" name="Int. J. Syst. Evol. Microbiol.">
        <title>The Global Catalogue of Microorganisms (GCM) 10K type strain sequencing project: providing services to taxonomists for standard genome sequencing and annotation.</title>
        <authorList>
            <consortium name="The Broad Institute Genomics Platform"/>
            <consortium name="The Broad Institute Genome Sequencing Center for Infectious Disease"/>
            <person name="Wu L."/>
            <person name="Ma J."/>
        </authorList>
    </citation>
    <scope>NUCLEOTIDE SEQUENCE [LARGE SCALE GENOMIC DNA]</scope>
    <source>
        <strain evidence="5 6">JCM 10425</strain>
    </source>
</reference>
<dbReference type="RefSeq" id="WP_344649786.1">
    <property type="nucleotide sequence ID" value="NZ_BAAAGX010000014.1"/>
</dbReference>
<dbReference type="InterPro" id="IPR026395">
    <property type="entry name" value="CshA_fibril"/>
</dbReference>
<feature type="chain" id="PRO_5046104138" description="OmpA-like domain-containing protein" evidence="3">
    <location>
        <begin position="34"/>
        <end position="513"/>
    </location>
</feature>
<dbReference type="PROSITE" id="PS51123">
    <property type="entry name" value="OMPA_2"/>
    <property type="match status" value="1"/>
</dbReference>
<gene>
    <name evidence="5" type="ORF">GCM10009539_33800</name>
</gene>
<dbReference type="PANTHER" id="PTHR30329">
    <property type="entry name" value="STATOR ELEMENT OF FLAGELLAR MOTOR COMPLEX"/>
    <property type="match status" value="1"/>
</dbReference>
<evidence type="ECO:0000256" key="1">
    <source>
        <dbReference type="PROSITE-ProRule" id="PRU00473"/>
    </source>
</evidence>
<organism evidence="5 6">
    <name type="scientific">Cryptosporangium japonicum</name>
    <dbReference type="NCBI Taxonomy" id="80872"/>
    <lineage>
        <taxon>Bacteria</taxon>
        <taxon>Bacillati</taxon>
        <taxon>Actinomycetota</taxon>
        <taxon>Actinomycetes</taxon>
        <taxon>Cryptosporangiales</taxon>
        <taxon>Cryptosporangiaceae</taxon>
        <taxon>Cryptosporangium</taxon>
    </lineage>
</organism>
<dbReference type="InterPro" id="IPR050330">
    <property type="entry name" value="Bact_OuterMem_StrucFunc"/>
</dbReference>
<dbReference type="PANTHER" id="PTHR30329:SF21">
    <property type="entry name" value="LIPOPROTEIN YIAD-RELATED"/>
    <property type="match status" value="1"/>
</dbReference>
<sequence length="513" mass="52378">MFTPAHEHPIRTLARALALPLALGAALALPAVAAAEPPPAPGQAGGPVAGDPAAQPMAGDRAAQPVAGDPAAQPVAGEPVAGQPAGEPLIEPWVEPAPPPAPDELTTSLGRIGLALPGQQLTLVGTGFRPGEITQATADPATASATPLGTATASDTGEVSLPVTLPTGLDVGDHTVVLAGAALTRTLHVLTPPTALTSNGTDTQAIALPIPAGGWVTLLDANEDPVTQVSSRDQGLYSIDPATGRATFVPKSMFWGAVRPVHFRISDAAGQLVQGTWTPTVDARPLPSVRAAKRTLTDAGGGTAQVGCTAGPIAVVRCEATLTAVVGSEDVVLATGTGETTTPVVGTRVADVALTEQGRRLAGRPGGIAAGITVRMWVPDRPDVFEATGETVLTTLTVTAPRTIRYPAGGLDVPEADLPYLNALRSRLTDVTTVTCTGGTDDQGDAETNRQVAEDRARRVCEYLTANTISGQVRAVVRSVGEDNPVADNTTEEGRNRNRRVEITFGYAAEPSS</sequence>
<feature type="region of interest" description="Disordered" evidence="2">
    <location>
        <begin position="37"/>
        <end position="106"/>
    </location>
</feature>
<dbReference type="SUPFAM" id="SSF103088">
    <property type="entry name" value="OmpA-like"/>
    <property type="match status" value="1"/>
</dbReference>
<keyword evidence="3" id="KW-0732">Signal</keyword>
<dbReference type="Pfam" id="PF00691">
    <property type="entry name" value="OmpA"/>
    <property type="match status" value="1"/>
</dbReference>
<keyword evidence="1" id="KW-0472">Membrane</keyword>
<dbReference type="EMBL" id="BAAAGX010000014">
    <property type="protein sequence ID" value="GAA0245682.1"/>
    <property type="molecule type" value="Genomic_DNA"/>
</dbReference>
<evidence type="ECO:0000259" key="4">
    <source>
        <dbReference type="PROSITE" id="PS51123"/>
    </source>
</evidence>
<protein>
    <recommendedName>
        <fullName evidence="4">OmpA-like domain-containing protein</fullName>
    </recommendedName>
</protein>
<dbReference type="InterPro" id="IPR036737">
    <property type="entry name" value="OmpA-like_sf"/>
</dbReference>
<dbReference type="Pfam" id="PF19076">
    <property type="entry name" value="CshA_repeat"/>
    <property type="match status" value="1"/>
</dbReference>
<dbReference type="Gene3D" id="3.30.1330.60">
    <property type="entry name" value="OmpA-like domain"/>
    <property type="match status" value="1"/>
</dbReference>
<dbReference type="InterPro" id="IPR006665">
    <property type="entry name" value="OmpA-like"/>
</dbReference>
<dbReference type="Proteomes" id="UP001500967">
    <property type="component" value="Unassembled WGS sequence"/>
</dbReference>
<feature type="domain" description="OmpA-like" evidence="4">
    <location>
        <begin position="393"/>
        <end position="509"/>
    </location>
</feature>
<evidence type="ECO:0000313" key="6">
    <source>
        <dbReference type="Proteomes" id="UP001500967"/>
    </source>
</evidence>
<accession>A0ABN0UC43</accession>